<reference evidence="2" key="1">
    <citation type="submission" date="2022-07" db="EMBL/GenBank/DDBJ databases">
        <title>Genome Sequence of Physisporinus lineatus.</title>
        <authorList>
            <person name="Buettner E."/>
        </authorList>
    </citation>
    <scope>NUCLEOTIDE SEQUENCE</scope>
    <source>
        <strain evidence="2">VT162</strain>
    </source>
</reference>
<keyword evidence="3" id="KW-1185">Reference proteome</keyword>
<protein>
    <submittedName>
        <fullName evidence="2">Uncharacterized protein</fullName>
    </submittedName>
</protein>
<name>A0AAD5UYY7_9APHY</name>
<evidence type="ECO:0000256" key="1">
    <source>
        <dbReference type="SAM" id="MobiDB-lite"/>
    </source>
</evidence>
<organism evidence="2 3">
    <name type="scientific">Meripilus lineatus</name>
    <dbReference type="NCBI Taxonomy" id="2056292"/>
    <lineage>
        <taxon>Eukaryota</taxon>
        <taxon>Fungi</taxon>
        <taxon>Dikarya</taxon>
        <taxon>Basidiomycota</taxon>
        <taxon>Agaricomycotina</taxon>
        <taxon>Agaricomycetes</taxon>
        <taxon>Polyporales</taxon>
        <taxon>Meripilaceae</taxon>
        <taxon>Meripilus</taxon>
    </lineage>
</organism>
<feature type="region of interest" description="Disordered" evidence="1">
    <location>
        <begin position="27"/>
        <end position="50"/>
    </location>
</feature>
<dbReference type="Proteomes" id="UP001212997">
    <property type="component" value="Unassembled WGS sequence"/>
</dbReference>
<dbReference type="AlphaFoldDB" id="A0AAD5UYY7"/>
<dbReference type="EMBL" id="JANAWD010000314">
    <property type="protein sequence ID" value="KAJ3481587.1"/>
    <property type="molecule type" value="Genomic_DNA"/>
</dbReference>
<evidence type="ECO:0000313" key="2">
    <source>
        <dbReference type="EMBL" id="KAJ3481587.1"/>
    </source>
</evidence>
<gene>
    <name evidence="2" type="ORF">NLI96_g7567</name>
</gene>
<sequence length="215" mass="23618">MAIESQIKFTSYGIPYISEFDNVRVRRKPRSGKPPVPPKDPKYLQSTPPHSIKTKRSFKTSFDGLSITSLTTASSETLASAYSQMSQTTVADTEGEGFYIRFKNHANAPKRKLTGTRLASLRYAIEVALVQAKWDAPDGQEVSANGHHKAALYTGSLRELEGVLSRAGLCVEYCPDGPNCDVGEICALLFRRRIANSILYHPSSILGNDYAGQES</sequence>
<accession>A0AAD5UYY7</accession>
<proteinExistence type="predicted"/>
<comment type="caution">
    <text evidence="2">The sequence shown here is derived from an EMBL/GenBank/DDBJ whole genome shotgun (WGS) entry which is preliminary data.</text>
</comment>
<evidence type="ECO:0000313" key="3">
    <source>
        <dbReference type="Proteomes" id="UP001212997"/>
    </source>
</evidence>